<evidence type="ECO:0000256" key="6">
    <source>
        <dbReference type="ARBA" id="ARBA00022519"/>
    </source>
</evidence>
<protein>
    <recommendedName>
        <fullName evidence="3">Type II secretion system protein J</fullName>
    </recommendedName>
</protein>
<organism evidence="11 12">
    <name type="scientific">Geotalea daltonii (strain DSM 22248 / JCM 15807 / FRC-32)</name>
    <name type="common">Geobacter daltonii</name>
    <dbReference type="NCBI Taxonomy" id="316067"/>
    <lineage>
        <taxon>Bacteria</taxon>
        <taxon>Pseudomonadati</taxon>
        <taxon>Thermodesulfobacteriota</taxon>
        <taxon>Desulfuromonadia</taxon>
        <taxon>Geobacterales</taxon>
        <taxon>Geobacteraceae</taxon>
        <taxon>Geotalea</taxon>
    </lineage>
</organism>
<evidence type="ECO:0000256" key="1">
    <source>
        <dbReference type="ARBA" id="ARBA00004377"/>
    </source>
</evidence>
<reference evidence="11 12" key="1">
    <citation type="submission" date="2009-01" db="EMBL/GenBank/DDBJ databases">
        <title>Complete sequence of Geobacter sp. FRC-32.</title>
        <authorList>
            <consortium name="US DOE Joint Genome Institute"/>
            <person name="Lucas S."/>
            <person name="Copeland A."/>
            <person name="Lapidus A."/>
            <person name="Glavina del Rio T."/>
            <person name="Dalin E."/>
            <person name="Tice H."/>
            <person name="Bruce D."/>
            <person name="Goodwin L."/>
            <person name="Pitluck S."/>
            <person name="Saunders E."/>
            <person name="Brettin T."/>
            <person name="Detter J.C."/>
            <person name="Han C."/>
            <person name="Larimer F."/>
            <person name="Land M."/>
            <person name="Hauser L."/>
            <person name="Kyrpides N."/>
            <person name="Ovchinnikova G."/>
            <person name="Kostka J."/>
            <person name="Richardson P."/>
        </authorList>
    </citation>
    <scope>NUCLEOTIDE SEQUENCE [LARGE SCALE GENOMIC DNA]</scope>
    <source>
        <strain evidence="12">DSM 22248 / JCM 15807 / FRC-32</strain>
    </source>
</reference>
<dbReference type="KEGG" id="geo:Geob_0890"/>
<keyword evidence="6" id="KW-0997">Cell inner membrane</keyword>
<dbReference type="PANTHER" id="PTHR39583">
    <property type="entry name" value="TYPE II SECRETION SYSTEM PROTEIN J-RELATED"/>
    <property type="match status" value="1"/>
</dbReference>
<dbReference type="InterPro" id="IPR051621">
    <property type="entry name" value="T2SS_protein_J"/>
</dbReference>
<dbReference type="PANTHER" id="PTHR39583:SF2">
    <property type="entry name" value="TYPE II SECRETION SYSTEM PROTEIN J"/>
    <property type="match status" value="1"/>
</dbReference>
<dbReference type="GO" id="GO:0015627">
    <property type="term" value="C:type II protein secretion system complex"/>
    <property type="evidence" value="ECO:0007669"/>
    <property type="project" value="InterPro"/>
</dbReference>
<dbReference type="HOGENOM" id="CLU_1303422_0_0_7"/>
<dbReference type="AlphaFoldDB" id="B9M1V6"/>
<evidence type="ECO:0000313" key="11">
    <source>
        <dbReference type="EMBL" id="ACM19252.1"/>
    </source>
</evidence>
<dbReference type="STRING" id="316067.Geob_0890"/>
<keyword evidence="4" id="KW-1003">Cell membrane</keyword>
<evidence type="ECO:0000256" key="8">
    <source>
        <dbReference type="ARBA" id="ARBA00022989"/>
    </source>
</evidence>
<dbReference type="Pfam" id="PF07963">
    <property type="entry name" value="N_methyl"/>
    <property type="match status" value="1"/>
</dbReference>
<evidence type="ECO:0000256" key="9">
    <source>
        <dbReference type="ARBA" id="ARBA00023136"/>
    </source>
</evidence>
<keyword evidence="12" id="KW-1185">Reference proteome</keyword>
<dbReference type="GO" id="GO:0005886">
    <property type="term" value="C:plasma membrane"/>
    <property type="evidence" value="ECO:0007669"/>
    <property type="project" value="UniProtKB-SubCell"/>
</dbReference>
<dbReference type="InterPro" id="IPR045584">
    <property type="entry name" value="Pilin-like"/>
</dbReference>
<evidence type="ECO:0000256" key="7">
    <source>
        <dbReference type="ARBA" id="ARBA00022692"/>
    </source>
</evidence>
<keyword evidence="5" id="KW-0488">Methylation</keyword>
<comment type="similarity">
    <text evidence="2">Belongs to the GSP J family.</text>
</comment>
<evidence type="ECO:0000256" key="4">
    <source>
        <dbReference type="ARBA" id="ARBA00022475"/>
    </source>
</evidence>
<dbReference type="RefSeq" id="WP_012645981.1">
    <property type="nucleotide sequence ID" value="NC_011979.1"/>
</dbReference>
<dbReference type="GO" id="GO:0015628">
    <property type="term" value="P:protein secretion by the type II secretion system"/>
    <property type="evidence" value="ECO:0007669"/>
    <property type="project" value="InterPro"/>
</dbReference>
<evidence type="ECO:0000256" key="3">
    <source>
        <dbReference type="ARBA" id="ARBA00021539"/>
    </source>
</evidence>
<evidence type="ECO:0000256" key="2">
    <source>
        <dbReference type="ARBA" id="ARBA00011084"/>
    </source>
</evidence>
<gene>
    <name evidence="11" type="primary">gspJ</name>
    <name evidence="11" type="ordered locus">Geob_0890</name>
</gene>
<proteinExistence type="inferred from homology"/>
<dbReference type="Proteomes" id="UP000007721">
    <property type="component" value="Chromosome"/>
</dbReference>
<keyword evidence="8 10" id="KW-1133">Transmembrane helix</keyword>
<dbReference type="Pfam" id="PF11612">
    <property type="entry name" value="T2SSJ"/>
    <property type="match status" value="1"/>
</dbReference>
<dbReference type="OrthoDB" id="5398286at2"/>
<keyword evidence="7 10" id="KW-0812">Transmembrane</keyword>
<comment type="subcellular location">
    <subcellularLocation>
        <location evidence="1">Cell inner membrane</location>
        <topology evidence="1">Single-pass membrane protein</topology>
    </subcellularLocation>
</comment>
<dbReference type="InterPro" id="IPR012902">
    <property type="entry name" value="N_methyl_site"/>
</dbReference>
<dbReference type="EMBL" id="CP001390">
    <property type="protein sequence ID" value="ACM19252.1"/>
    <property type="molecule type" value="Genomic_DNA"/>
</dbReference>
<dbReference type="NCBIfam" id="TIGR02532">
    <property type="entry name" value="IV_pilin_GFxxxE"/>
    <property type="match status" value="1"/>
</dbReference>
<dbReference type="SUPFAM" id="SSF54523">
    <property type="entry name" value="Pili subunits"/>
    <property type="match status" value="1"/>
</dbReference>
<dbReference type="InterPro" id="IPR010055">
    <property type="entry name" value="T2SS_protein-GspJ"/>
</dbReference>
<evidence type="ECO:0000256" key="5">
    <source>
        <dbReference type="ARBA" id="ARBA00022481"/>
    </source>
</evidence>
<accession>B9M1V6</accession>
<dbReference type="eggNOG" id="COG4795">
    <property type="taxonomic scope" value="Bacteria"/>
</dbReference>
<evidence type="ECO:0000313" key="12">
    <source>
        <dbReference type="Proteomes" id="UP000007721"/>
    </source>
</evidence>
<sequence>MQRSKGFTLLELLVAMALLVIICGALYGTYFSLMNGREAAVSGMETRREIRTTLDMLRREISSTYFRKPSQPNVENKFRFVVEDRDFFGKPASTIRFTSIAAPNFGTAPVSDLMEIAYEPVEKDNRISLVRRAKDFHFDFKPDPYPQMEELEGFLVECFDGGKWVRSWDTTLNNVLPRSVRITLRIKEGNKPVEYTAVATPRIAGP</sequence>
<feature type="transmembrane region" description="Helical" evidence="10">
    <location>
        <begin position="12"/>
        <end position="33"/>
    </location>
</feature>
<name>B9M1V6_GEODF</name>
<evidence type="ECO:0000256" key="10">
    <source>
        <dbReference type="SAM" id="Phobius"/>
    </source>
</evidence>
<keyword evidence="9 10" id="KW-0472">Membrane</keyword>